<dbReference type="EMBL" id="BBLG01000002">
    <property type="protein sequence ID" value="GAK75546.1"/>
    <property type="molecule type" value="Genomic_DNA"/>
</dbReference>
<evidence type="ECO:0000313" key="1">
    <source>
        <dbReference type="EMBL" id="GAK75546.1"/>
    </source>
</evidence>
<reference evidence="1 2" key="1">
    <citation type="journal article" date="2014" name="Genome Announc.">
        <title>Draft Genome Sequences of Marine Flavobacterium Nonlabens Strains NR17, NR24, NR27, NR32, NR33, and Ara13.</title>
        <authorList>
            <person name="Nakanishi M."/>
            <person name="Meirelles P."/>
            <person name="Suzuki R."/>
            <person name="Takatani N."/>
            <person name="Mino S."/>
            <person name="Suda W."/>
            <person name="Oshima K."/>
            <person name="Hattori M."/>
            <person name="Ohkuma M."/>
            <person name="Hosokawa M."/>
            <person name="Miyashita K."/>
            <person name="Thompson F.L."/>
            <person name="Niwa A."/>
            <person name="Sawabe T."/>
            <person name="Sawabe T."/>
        </authorList>
    </citation>
    <scope>NUCLEOTIDE SEQUENCE [LARGE SCALE GENOMIC DNA]</scope>
    <source>
        <strain evidence="2">JCM19296</strain>
    </source>
</reference>
<sequence>MFIKVIFVSIIYRSMSSFIHDDFLLQTDFANVSITTLQKNYLL</sequence>
<gene>
    <name evidence="1" type="ORF">JCM19296_1138</name>
</gene>
<dbReference type="Proteomes" id="UP000028980">
    <property type="component" value="Unassembled WGS sequence"/>
</dbReference>
<organism evidence="1 2">
    <name type="scientific">Nonlabens ulvanivorans</name>
    <name type="common">Persicivirga ulvanivorans</name>
    <dbReference type="NCBI Taxonomy" id="906888"/>
    <lineage>
        <taxon>Bacteria</taxon>
        <taxon>Pseudomonadati</taxon>
        <taxon>Bacteroidota</taxon>
        <taxon>Flavobacteriia</taxon>
        <taxon>Flavobacteriales</taxon>
        <taxon>Flavobacteriaceae</taxon>
        <taxon>Nonlabens</taxon>
    </lineage>
</organism>
<comment type="caution">
    <text evidence="1">The sequence shown here is derived from an EMBL/GenBank/DDBJ whole genome shotgun (WGS) entry which is preliminary data.</text>
</comment>
<protein>
    <submittedName>
        <fullName evidence="1">Uncharacterized protein</fullName>
    </submittedName>
</protein>
<name>A0A081D9F0_NONUL</name>
<dbReference type="AlphaFoldDB" id="A0A081D9F0"/>
<evidence type="ECO:0000313" key="2">
    <source>
        <dbReference type="Proteomes" id="UP000028980"/>
    </source>
</evidence>
<accession>A0A081D9F0</accession>
<proteinExistence type="predicted"/>